<evidence type="ECO:0000256" key="1">
    <source>
        <dbReference type="ARBA" id="ARBA00004141"/>
    </source>
</evidence>
<feature type="transmembrane region" description="Helical" evidence="6">
    <location>
        <begin position="222"/>
        <end position="243"/>
    </location>
</feature>
<accession>A0A9P4IMY8</accession>
<evidence type="ECO:0000313" key="8">
    <source>
        <dbReference type="EMBL" id="KAF2102203.1"/>
    </source>
</evidence>
<dbReference type="PROSITE" id="PS50850">
    <property type="entry name" value="MFS"/>
    <property type="match status" value="1"/>
</dbReference>
<dbReference type="EMBL" id="ML978123">
    <property type="protein sequence ID" value="KAF2102203.1"/>
    <property type="molecule type" value="Genomic_DNA"/>
</dbReference>
<dbReference type="InterPro" id="IPR020846">
    <property type="entry name" value="MFS_dom"/>
</dbReference>
<keyword evidence="9" id="KW-1185">Reference proteome</keyword>
<name>A0A9P4IMY8_9PEZI</name>
<dbReference type="Pfam" id="PF07690">
    <property type="entry name" value="MFS_1"/>
    <property type="match status" value="1"/>
</dbReference>
<evidence type="ECO:0000256" key="4">
    <source>
        <dbReference type="ARBA" id="ARBA00023136"/>
    </source>
</evidence>
<dbReference type="SUPFAM" id="SSF103473">
    <property type="entry name" value="MFS general substrate transporter"/>
    <property type="match status" value="1"/>
</dbReference>
<dbReference type="InterPro" id="IPR011701">
    <property type="entry name" value="MFS"/>
</dbReference>
<evidence type="ECO:0000256" key="2">
    <source>
        <dbReference type="ARBA" id="ARBA00022692"/>
    </source>
</evidence>
<feature type="transmembrane region" description="Helical" evidence="6">
    <location>
        <begin position="347"/>
        <end position="370"/>
    </location>
</feature>
<gene>
    <name evidence="8" type="ORF">NA57DRAFT_35781</name>
</gene>
<feature type="transmembrane region" description="Helical" evidence="6">
    <location>
        <begin position="421"/>
        <end position="443"/>
    </location>
</feature>
<dbReference type="Gene3D" id="1.20.1250.20">
    <property type="entry name" value="MFS general substrate transporter like domains"/>
    <property type="match status" value="1"/>
</dbReference>
<keyword evidence="2 6" id="KW-0812">Transmembrane</keyword>
<comment type="subcellular location">
    <subcellularLocation>
        <location evidence="1">Membrane</location>
        <topology evidence="1">Multi-pass membrane protein</topology>
    </subcellularLocation>
</comment>
<evidence type="ECO:0000259" key="7">
    <source>
        <dbReference type="PROSITE" id="PS50850"/>
    </source>
</evidence>
<feature type="transmembrane region" description="Helical" evidence="6">
    <location>
        <begin position="112"/>
        <end position="130"/>
    </location>
</feature>
<feature type="transmembrane region" description="Helical" evidence="6">
    <location>
        <begin position="158"/>
        <end position="180"/>
    </location>
</feature>
<feature type="region of interest" description="Disordered" evidence="5">
    <location>
        <begin position="254"/>
        <end position="274"/>
    </location>
</feature>
<feature type="transmembrane region" description="Helical" evidence="6">
    <location>
        <begin position="135"/>
        <end position="152"/>
    </location>
</feature>
<evidence type="ECO:0000256" key="6">
    <source>
        <dbReference type="SAM" id="Phobius"/>
    </source>
</evidence>
<dbReference type="PANTHER" id="PTHR23502">
    <property type="entry name" value="MAJOR FACILITATOR SUPERFAMILY"/>
    <property type="match status" value="1"/>
</dbReference>
<dbReference type="InterPro" id="IPR036259">
    <property type="entry name" value="MFS_trans_sf"/>
</dbReference>
<feature type="compositionally biased region" description="Polar residues" evidence="5">
    <location>
        <begin position="257"/>
        <end position="267"/>
    </location>
</feature>
<evidence type="ECO:0000313" key="9">
    <source>
        <dbReference type="Proteomes" id="UP000799772"/>
    </source>
</evidence>
<keyword evidence="3 6" id="KW-1133">Transmembrane helix</keyword>
<feature type="transmembrane region" description="Helical" evidence="6">
    <location>
        <begin position="391"/>
        <end position="409"/>
    </location>
</feature>
<feature type="compositionally biased region" description="Basic and acidic residues" evidence="5">
    <location>
        <begin position="1"/>
        <end position="11"/>
    </location>
</feature>
<dbReference type="GO" id="GO:0005886">
    <property type="term" value="C:plasma membrane"/>
    <property type="evidence" value="ECO:0007669"/>
    <property type="project" value="TreeGrafter"/>
</dbReference>
<reference evidence="8" key="1">
    <citation type="journal article" date="2020" name="Stud. Mycol.">
        <title>101 Dothideomycetes genomes: a test case for predicting lifestyles and emergence of pathogens.</title>
        <authorList>
            <person name="Haridas S."/>
            <person name="Albert R."/>
            <person name="Binder M."/>
            <person name="Bloem J."/>
            <person name="Labutti K."/>
            <person name="Salamov A."/>
            <person name="Andreopoulos B."/>
            <person name="Baker S."/>
            <person name="Barry K."/>
            <person name="Bills G."/>
            <person name="Bluhm B."/>
            <person name="Cannon C."/>
            <person name="Castanera R."/>
            <person name="Culley D."/>
            <person name="Daum C."/>
            <person name="Ezra D."/>
            <person name="Gonzalez J."/>
            <person name="Henrissat B."/>
            <person name="Kuo A."/>
            <person name="Liang C."/>
            <person name="Lipzen A."/>
            <person name="Lutzoni F."/>
            <person name="Magnuson J."/>
            <person name="Mondo S."/>
            <person name="Nolan M."/>
            <person name="Ohm R."/>
            <person name="Pangilinan J."/>
            <person name="Park H.-J."/>
            <person name="Ramirez L."/>
            <person name="Alfaro M."/>
            <person name="Sun H."/>
            <person name="Tritt A."/>
            <person name="Yoshinaga Y."/>
            <person name="Zwiers L.-H."/>
            <person name="Turgeon B."/>
            <person name="Goodwin S."/>
            <person name="Spatafora J."/>
            <person name="Crous P."/>
            <person name="Grigoriev I."/>
        </authorList>
    </citation>
    <scope>NUCLEOTIDE SEQUENCE</scope>
    <source>
        <strain evidence="8">CBS 133067</strain>
    </source>
</reference>
<dbReference type="AlphaFoldDB" id="A0A9P4IMY8"/>
<dbReference type="OrthoDB" id="2585655at2759"/>
<comment type="caution">
    <text evidence="8">The sequence shown here is derived from an EMBL/GenBank/DDBJ whole genome shotgun (WGS) entry which is preliminary data.</text>
</comment>
<feature type="region of interest" description="Disordered" evidence="5">
    <location>
        <begin position="1"/>
        <end position="31"/>
    </location>
</feature>
<protein>
    <submittedName>
        <fullName evidence="8">MFS general substrate transporter</fullName>
    </submittedName>
</protein>
<feature type="transmembrane region" description="Helical" evidence="6">
    <location>
        <begin position="67"/>
        <end position="92"/>
    </location>
</feature>
<organism evidence="8 9">
    <name type="scientific">Rhizodiscina lignyota</name>
    <dbReference type="NCBI Taxonomy" id="1504668"/>
    <lineage>
        <taxon>Eukaryota</taxon>
        <taxon>Fungi</taxon>
        <taxon>Dikarya</taxon>
        <taxon>Ascomycota</taxon>
        <taxon>Pezizomycotina</taxon>
        <taxon>Dothideomycetes</taxon>
        <taxon>Pleosporomycetidae</taxon>
        <taxon>Aulographales</taxon>
        <taxon>Rhizodiscinaceae</taxon>
        <taxon>Rhizodiscina</taxon>
    </lineage>
</organism>
<dbReference type="Proteomes" id="UP000799772">
    <property type="component" value="Unassembled WGS sequence"/>
</dbReference>
<feature type="transmembrane region" description="Helical" evidence="6">
    <location>
        <begin position="192"/>
        <end position="210"/>
    </location>
</feature>
<feature type="domain" description="Major facilitator superfamily (MFS) profile" evidence="7">
    <location>
        <begin position="66"/>
        <end position="505"/>
    </location>
</feature>
<feature type="transmembrane region" description="Helical" evidence="6">
    <location>
        <begin position="485"/>
        <end position="506"/>
    </location>
</feature>
<evidence type="ECO:0000256" key="5">
    <source>
        <dbReference type="SAM" id="MobiDB-lite"/>
    </source>
</evidence>
<dbReference type="PANTHER" id="PTHR23502:SF20">
    <property type="entry name" value="TRANSPORTER, PUTATIVE (AFU_ORTHOLOGUE AFUA_6G13880)-RELATED"/>
    <property type="match status" value="1"/>
</dbReference>
<dbReference type="GO" id="GO:0022857">
    <property type="term" value="F:transmembrane transporter activity"/>
    <property type="evidence" value="ECO:0007669"/>
    <property type="project" value="InterPro"/>
</dbReference>
<evidence type="ECO:0000256" key="3">
    <source>
        <dbReference type="ARBA" id="ARBA00022989"/>
    </source>
</evidence>
<feature type="transmembrane region" description="Helical" evidence="6">
    <location>
        <begin position="294"/>
        <end position="327"/>
    </location>
</feature>
<proteinExistence type="predicted"/>
<keyword evidence="4 6" id="KW-0472">Membrane</keyword>
<sequence>MGWGILEDRRTPRPSGTVPLGSKESTQDVESAELQHLKRKGQTILQPQPSDSINDPLNWSYTRKGTIFLIMLVAAIAIVGINQMLNTGLQILAVQFGTDFATIVRDLSPPTIAAQVIGLFVASATAAVWGKRVQFVIASIVIFFTMLAGYFANSLPYYQVVLIFSGFASAPVELLIAPVVSDMTFVHERGTLFALASMVGVIGTDASHIISGNIISRLGVNYTFIISFAVWAPIMVLIYFFVFETTYTRPASKAIKDNQSQSSGSTSDLEKERSRSKTTWEQLRIFQGRLTDRSFFLALVQPFPLVLFPSVVFCTIVYGAFSTWVTILGTVSLEVLAYPPYSLPPDQLAYITLPGSGVGFISSVVAGLLSDWLIKFMARRNGGIYEPEFRLLLMIPAVILSTVGFWLLGPAFAAGSSVVKLVGLSLLVSAGSPFAATASYNYIFDTQQRSSTEAFVTTSLFRAVFNFFGQMFVPTWFVRAGPVKVFTTLAILNLAISALTIPMYVFGKRIRGAVSRNAWLMKISGGD</sequence>